<sequence length="161" mass="19389">MSLWKDIRKGWKDFLLRTSIRIGNGRHTRFWWDIWVGDSKLKDLFPTLFRIAAHKSASMVDLWERQGGEGRCWKVHFRRSFQDWELEEVTRFLEHISAVKVQEGEDSFIWKKDGRRKLNVKSYYRSLRAKNTFLFPAKEIRGSYAPLRTRFLLGKQFGEKF</sequence>
<protein>
    <recommendedName>
        <fullName evidence="3">Reverse transcriptase zinc-binding domain-containing protein</fullName>
    </recommendedName>
</protein>
<name>A0A438KLY0_VITVI</name>
<evidence type="ECO:0008006" key="3">
    <source>
        <dbReference type="Google" id="ProtNLM"/>
    </source>
</evidence>
<dbReference type="Proteomes" id="UP000288805">
    <property type="component" value="Unassembled WGS sequence"/>
</dbReference>
<organism evidence="1 2">
    <name type="scientific">Vitis vinifera</name>
    <name type="common">Grape</name>
    <dbReference type="NCBI Taxonomy" id="29760"/>
    <lineage>
        <taxon>Eukaryota</taxon>
        <taxon>Viridiplantae</taxon>
        <taxon>Streptophyta</taxon>
        <taxon>Embryophyta</taxon>
        <taxon>Tracheophyta</taxon>
        <taxon>Spermatophyta</taxon>
        <taxon>Magnoliopsida</taxon>
        <taxon>eudicotyledons</taxon>
        <taxon>Gunneridae</taxon>
        <taxon>Pentapetalae</taxon>
        <taxon>rosids</taxon>
        <taxon>Vitales</taxon>
        <taxon>Vitaceae</taxon>
        <taxon>Viteae</taxon>
        <taxon>Vitis</taxon>
    </lineage>
</organism>
<dbReference type="PANTHER" id="PTHR36617:SF15">
    <property type="entry name" value="REVERSE TRANSCRIPTASE ZINC-BINDING DOMAIN-CONTAINING PROTEIN"/>
    <property type="match status" value="1"/>
</dbReference>
<dbReference type="PANTHER" id="PTHR36617">
    <property type="entry name" value="PROTEIN, PUTATIVE-RELATED"/>
    <property type="match status" value="1"/>
</dbReference>
<comment type="caution">
    <text evidence="1">The sequence shown here is derived from an EMBL/GenBank/DDBJ whole genome shotgun (WGS) entry which is preliminary data.</text>
</comment>
<accession>A0A438KLY0</accession>
<proteinExistence type="predicted"/>
<dbReference type="AlphaFoldDB" id="A0A438KLY0"/>
<dbReference type="EMBL" id="QGNW01000004">
    <property type="protein sequence ID" value="RVX22187.1"/>
    <property type="molecule type" value="Genomic_DNA"/>
</dbReference>
<gene>
    <name evidence="1" type="ORF">CK203_001463</name>
</gene>
<evidence type="ECO:0000313" key="2">
    <source>
        <dbReference type="Proteomes" id="UP000288805"/>
    </source>
</evidence>
<evidence type="ECO:0000313" key="1">
    <source>
        <dbReference type="EMBL" id="RVX22187.1"/>
    </source>
</evidence>
<reference evidence="1 2" key="1">
    <citation type="journal article" date="2018" name="PLoS Genet.">
        <title>Population sequencing reveals clonal diversity and ancestral inbreeding in the grapevine cultivar Chardonnay.</title>
        <authorList>
            <person name="Roach M.J."/>
            <person name="Johnson D.L."/>
            <person name="Bohlmann J."/>
            <person name="van Vuuren H.J."/>
            <person name="Jones S.J."/>
            <person name="Pretorius I.S."/>
            <person name="Schmidt S.A."/>
            <person name="Borneman A.R."/>
        </authorList>
    </citation>
    <scope>NUCLEOTIDE SEQUENCE [LARGE SCALE GENOMIC DNA]</scope>
    <source>
        <strain evidence="2">cv. Chardonnay</strain>
        <tissue evidence="1">Leaf</tissue>
    </source>
</reference>